<reference evidence="1" key="1">
    <citation type="submission" date="2015-04" db="UniProtKB">
        <authorList>
            <consortium name="EnsemblPlants"/>
        </authorList>
    </citation>
    <scope>IDENTIFICATION</scope>
</reference>
<sequence length="131" mass="13737">MAAAAGDSVMDSATKTEWRRIDGDLIVKAAARRRADATVVLAPTTAVRGEGDSATKTGCWRRIDGDLQGGGREENQKMMEAWMRVSALAARSRKARSASATGGLRAAGIGQGRAGVMETVRRAAMETGSRG</sequence>
<dbReference type="Gramene" id="OGLUM07G09160.1">
    <property type="protein sequence ID" value="OGLUM07G09160.1"/>
    <property type="gene ID" value="OGLUM07G09160"/>
</dbReference>
<protein>
    <submittedName>
        <fullName evidence="1">Uncharacterized protein</fullName>
    </submittedName>
</protein>
<dbReference type="AlphaFoldDB" id="A0A0E0AI36"/>
<dbReference type="Proteomes" id="UP000026961">
    <property type="component" value="Chromosome 7"/>
</dbReference>
<organism evidence="1">
    <name type="scientific">Oryza glumipatula</name>
    <dbReference type="NCBI Taxonomy" id="40148"/>
    <lineage>
        <taxon>Eukaryota</taxon>
        <taxon>Viridiplantae</taxon>
        <taxon>Streptophyta</taxon>
        <taxon>Embryophyta</taxon>
        <taxon>Tracheophyta</taxon>
        <taxon>Spermatophyta</taxon>
        <taxon>Magnoliopsida</taxon>
        <taxon>Liliopsida</taxon>
        <taxon>Poales</taxon>
        <taxon>Poaceae</taxon>
        <taxon>BOP clade</taxon>
        <taxon>Oryzoideae</taxon>
        <taxon>Oryzeae</taxon>
        <taxon>Oryzinae</taxon>
        <taxon>Oryza</taxon>
    </lineage>
</organism>
<reference evidence="1" key="2">
    <citation type="submission" date="2018-05" db="EMBL/GenBank/DDBJ databases">
        <title>OgluRS3 (Oryza glumaepatula Reference Sequence Version 3).</title>
        <authorList>
            <person name="Zhang J."/>
            <person name="Kudrna D."/>
            <person name="Lee S."/>
            <person name="Talag J."/>
            <person name="Welchert J."/>
            <person name="Wing R.A."/>
        </authorList>
    </citation>
    <scope>NUCLEOTIDE SEQUENCE [LARGE SCALE GENOMIC DNA]</scope>
</reference>
<evidence type="ECO:0000313" key="2">
    <source>
        <dbReference type="Proteomes" id="UP000026961"/>
    </source>
</evidence>
<accession>A0A0E0AI36</accession>
<evidence type="ECO:0000313" key="1">
    <source>
        <dbReference type="EnsemblPlants" id="OGLUM07G09160.1"/>
    </source>
</evidence>
<dbReference type="EnsemblPlants" id="OGLUM07G09160.1">
    <property type="protein sequence ID" value="OGLUM07G09160.1"/>
    <property type="gene ID" value="OGLUM07G09160"/>
</dbReference>
<proteinExistence type="predicted"/>
<keyword evidence="2" id="KW-1185">Reference proteome</keyword>
<name>A0A0E0AI36_9ORYZ</name>
<dbReference type="HOGENOM" id="CLU_2007595_0_0_1"/>